<dbReference type="AlphaFoldDB" id="A0A6S7LS62"/>
<sequence length="276" mass="30464">MDNLYLPMVNWLTIGTDGTDGQCFGWLPYAIAIMLTTSFTNGFFKFTDGELISPSVPMDNLYLPMVNSLTIGTDGTGGQCFGVLPYAIAILLTTSFTNGLFKFTDGEFISPSVPMENLYLPMVNWLTIGTDGTDGQCFGGLPYAIAILLTTSFTNGLFKFIDGEFISPSADSRASVKRPFVPEGNTPGKPLLKVRTVKASENSEARRKCLFVKGEDSTDEKSSWTKWTTEEEAALVQYICLFWDDACENKWPTFKNNEFWSGCADAVMNVCKTTRT</sequence>
<evidence type="ECO:0000313" key="2">
    <source>
        <dbReference type="Proteomes" id="UP001152795"/>
    </source>
</evidence>
<accession>A0A6S7LS62</accession>
<reference evidence="1" key="1">
    <citation type="submission" date="2020-04" db="EMBL/GenBank/DDBJ databases">
        <authorList>
            <person name="Alioto T."/>
            <person name="Alioto T."/>
            <person name="Gomez Garrido J."/>
        </authorList>
    </citation>
    <scope>NUCLEOTIDE SEQUENCE</scope>
    <source>
        <strain evidence="1">A484AB</strain>
    </source>
</reference>
<feature type="non-terminal residue" evidence="1">
    <location>
        <position position="276"/>
    </location>
</feature>
<organism evidence="1 2">
    <name type="scientific">Paramuricea clavata</name>
    <name type="common">Red gorgonian</name>
    <name type="synonym">Violescent sea-whip</name>
    <dbReference type="NCBI Taxonomy" id="317549"/>
    <lineage>
        <taxon>Eukaryota</taxon>
        <taxon>Metazoa</taxon>
        <taxon>Cnidaria</taxon>
        <taxon>Anthozoa</taxon>
        <taxon>Octocorallia</taxon>
        <taxon>Malacalcyonacea</taxon>
        <taxon>Plexauridae</taxon>
        <taxon>Paramuricea</taxon>
    </lineage>
</organism>
<name>A0A6S7LS62_PARCT</name>
<evidence type="ECO:0000313" key="1">
    <source>
        <dbReference type="EMBL" id="CAB4042113.1"/>
    </source>
</evidence>
<protein>
    <submittedName>
        <fullName evidence="1">Uncharacterized protein</fullName>
    </submittedName>
</protein>
<gene>
    <name evidence="1" type="ORF">PACLA_8A027387</name>
</gene>
<dbReference type="EMBL" id="CACRXK020029498">
    <property type="protein sequence ID" value="CAB4042113.1"/>
    <property type="molecule type" value="Genomic_DNA"/>
</dbReference>
<proteinExistence type="predicted"/>
<keyword evidence="2" id="KW-1185">Reference proteome</keyword>
<dbReference type="Proteomes" id="UP001152795">
    <property type="component" value="Unassembled WGS sequence"/>
</dbReference>
<comment type="caution">
    <text evidence="1">The sequence shown here is derived from an EMBL/GenBank/DDBJ whole genome shotgun (WGS) entry which is preliminary data.</text>
</comment>